<keyword evidence="1" id="KW-1133">Transmembrane helix</keyword>
<evidence type="ECO:0000313" key="2">
    <source>
        <dbReference type="EMBL" id="JAD79731.1"/>
    </source>
</evidence>
<protein>
    <submittedName>
        <fullName evidence="2">Zuotin, putative</fullName>
    </submittedName>
</protein>
<reference evidence="2" key="1">
    <citation type="submission" date="2014-09" db="EMBL/GenBank/DDBJ databases">
        <authorList>
            <person name="Magalhaes I.L.F."/>
            <person name="Oliveira U."/>
            <person name="Santos F.R."/>
            <person name="Vidigal T.H.D.A."/>
            <person name="Brescovit A.D."/>
            <person name="Santos A.J."/>
        </authorList>
    </citation>
    <scope>NUCLEOTIDE SEQUENCE</scope>
    <source>
        <tissue evidence="2">Shoot tissue taken approximately 20 cm above the soil surface</tissue>
    </source>
</reference>
<feature type="transmembrane region" description="Helical" evidence="1">
    <location>
        <begin position="57"/>
        <end position="77"/>
    </location>
</feature>
<name>A0A0A9CVV9_ARUDO</name>
<evidence type="ECO:0000256" key="1">
    <source>
        <dbReference type="SAM" id="Phobius"/>
    </source>
</evidence>
<organism evidence="2">
    <name type="scientific">Arundo donax</name>
    <name type="common">Giant reed</name>
    <name type="synonym">Donax arundinaceus</name>
    <dbReference type="NCBI Taxonomy" id="35708"/>
    <lineage>
        <taxon>Eukaryota</taxon>
        <taxon>Viridiplantae</taxon>
        <taxon>Streptophyta</taxon>
        <taxon>Embryophyta</taxon>
        <taxon>Tracheophyta</taxon>
        <taxon>Spermatophyta</taxon>
        <taxon>Magnoliopsida</taxon>
        <taxon>Liliopsida</taxon>
        <taxon>Poales</taxon>
        <taxon>Poaceae</taxon>
        <taxon>PACMAD clade</taxon>
        <taxon>Arundinoideae</taxon>
        <taxon>Arundineae</taxon>
        <taxon>Arundo</taxon>
    </lineage>
</organism>
<keyword evidence="1" id="KW-0472">Membrane</keyword>
<sequence length="105" mass="11708">MNESCHSSTTKLFSPTGGIRGLSSRTFSRSHQSSWSIYKYCCSKTSFFSQNVLPITLYYSPLFLLLKFSLIAATFFLHWTTVLPGTAAATRSHLWLASLGKAFKA</sequence>
<dbReference type="AlphaFoldDB" id="A0A0A9CVV9"/>
<reference evidence="2" key="2">
    <citation type="journal article" date="2015" name="Data Brief">
        <title>Shoot transcriptome of the giant reed, Arundo donax.</title>
        <authorList>
            <person name="Barrero R.A."/>
            <person name="Guerrero F.D."/>
            <person name="Moolhuijzen P."/>
            <person name="Goolsby J.A."/>
            <person name="Tidwell J."/>
            <person name="Bellgard S.E."/>
            <person name="Bellgard M.I."/>
        </authorList>
    </citation>
    <scope>NUCLEOTIDE SEQUENCE</scope>
    <source>
        <tissue evidence="2">Shoot tissue taken approximately 20 cm above the soil surface</tissue>
    </source>
</reference>
<dbReference type="EMBL" id="GBRH01218164">
    <property type="protein sequence ID" value="JAD79731.1"/>
    <property type="molecule type" value="Transcribed_RNA"/>
</dbReference>
<accession>A0A0A9CVV9</accession>
<keyword evidence="1" id="KW-0812">Transmembrane</keyword>
<proteinExistence type="predicted"/>